<dbReference type="SUPFAM" id="SSF54909">
    <property type="entry name" value="Dimeric alpha+beta barrel"/>
    <property type="match status" value="1"/>
</dbReference>
<dbReference type="EMBL" id="MLCB01000101">
    <property type="protein sequence ID" value="OJI94391.1"/>
    <property type="molecule type" value="Genomic_DNA"/>
</dbReference>
<dbReference type="AlphaFoldDB" id="A0A1L9NYR8"/>
<dbReference type="PANTHER" id="PTHR41521:SF4">
    <property type="entry name" value="BLR0684 PROTEIN"/>
    <property type="match status" value="1"/>
</dbReference>
<gene>
    <name evidence="2" type="ORF">PFRI_14210</name>
</gene>
<name>A0A1L9NYR8_9RHOB</name>
<organism evidence="2 3">
    <name type="scientific">Planktotalea frisia</name>
    <dbReference type="NCBI Taxonomy" id="696762"/>
    <lineage>
        <taxon>Bacteria</taxon>
        <taxon>Pseudomonadati</taxon>
        <taxon>Pseudomonadota</taxon>
        <taxon>Alphaproteobacteria</taxon>
        <taxon>Rhodobacterales</taxon>
        <taxon>Paracoccaceae</taxon>
        <taxon>Planktotalea</taxon>
    </lineage>
</organism>
<feature type="domain" description="DUF1330" evidence="1">
    <location>
        <begin position="5"/>
        <end position="96"/>
    </location>
</feature>
<dbReference type="InterPro" id="IPR011008">
    <property type="entry name" value="Dimeric_a/b-barrel"/>
</dbReference>
<evidence type="ECO:0000313" key="2">
    <source>
        <dbReference type="EMBL" id="OJI94391.1"/>
    </source>
</evidence>
<dbReference type="Pfam" id="PF07045">
    <property type="entry name" value="DUF1330"/>
    <property type="match status" value="1"/>
</dbReference>
<dbReference type="Proteomes" id="UP000184514">
    <property type="component" value="Unassembled WGS sequence"/>
</dbReference>
<dbReference type="InterPro" id="IPR010753">
    <property type="entry name" value="DUF1330"/>
</dbReference>
<evidence type="ECO:0000313" key="3">
    <source>
        <dbReference type="Proteomes" id="UP000184514"/>
    </source>
</evidence>
<proteinExistence type="predicted"/>
<accession>A0A1L9NYR8</accession>
<sequence>MNMPKGYLVANIRVTDADKFAAFSGMAGPVIKAHGGKVLAKGPDAERHEGNVTGTVMMIEFDSLSAARKFYLSDEYQAAKAIRDACSETDLMLIEGTT</sequence>
<dbReference type="PANTHER" id="PTHR41521">
    <property type="match status" value="1"/>
</dbReference>
<dbReference type="RefSeq" id="WP_425439452.1">
    <property type="nucleotide sequence ID" value="NZ_MLCB01000101.1"/>
</dbReference>
<protein>
    <recommendedName>
        <fullName evidence="1">DUF1330 domain-containing protein</fullName>
    </recommendedName>
</protein>
<reference evidence="2 3" key="1">
    <citation type="submission" date="2016-10" db="EMBL/GenBank/DDBJ databases">
        <title>Genome sequence of Planktotalea frisia SH6-1.</title>
        <authorList>
            <person name="Poehlein A."/>
            <person name="Bakenhus I."/>
            <person name="Voget S."/>
            <person name="Brinkhoff T."/>
            <person name="Simon M."/>
        </authorList>
    </citation>
    <scope>NUCLEOTIDE SEQUENCE [LARGE SCALE GENOMIC DNA]</scope>
    <source>
        <strain evidence="2 3">SH6-1</strain>
    </source>
</reference>
<dbReference type="Gene3D" id="3.30.70.100">
    <property type="match status" value="1"/>
</dbReference>
<keyword evidence="3" id="KW-1185">Reference proteome</keyword>
<evidence type="ECO:0000259" key="1">
    <source>
        <dbReference type="Pfam" id="PF07045"/>
    </source>
</evidence>
<comment type="caution">
    <text evidence="2">The sequence shown here is derived from an EMBL/GenBank/DDBJ whole genome shotgun (WGS) entry which is preliminary data.</text>
</comment>